<feature type="compositionally biased region" description="Pro residues" evidence="1">
    <location>
        <begin position="130"/>
        <end position="168"/>
    </location>
</feature>
<proteinExistence type="predicted"/>
<name>A0A6V7XD23_MELEN</name>
<dbReference type="Proteomes" id="UP000580250">
    <property type="component" value="Unassembled WGS sequence"/>
</dbReference>
<accession>A0A6V7XD23</accession>
<feature type="region of interest" description="Disordered" evidence="1">
    <location>
        <begin position="116"/>
        <end position="168"/>
    </location>
</feature>
<comment type="caution">
    <text evidence="2">The sequence shown here is derived from an EMBL/GenBank/DDBJ whole genome shotgun (WGS) entry which is preliminary data.</text>
</comment>
<protein>
    <submittedName>
        <fullName evidence="2">Uncharacterized protein</fullName>
    </submittedName>
</protein>
<sequence length="236" mass="26228">MALNMNDKKYLSTQILPEAEFNLAWNGVTISSSRLSSPRFIPYDQGGRCRECRSTEVELDFIVTKDGVTIYCTRIGGNRFIPFDTVYDLPGHCFFKVKNKGRVYNVPYGLQKITHELPQPPPPKKHILTPAPPASQIPLPSPPPIPQPLLPSPPTISQIPIPPLPPPQPSIPPQLTPEAENAKMLNDFYQSLAAATTGLPSNVQKVQELKSQAIKMEEEEMEAINSLYVNNKMTQS</sequence>
<evidence type="ECO:0000256" key="1">
    <source>
        <dbReference type="SAM" id="MobiDB-lite"/>
    </source>
</evidence>
<dbReference type="AlphaFoldDB" id="A0A6V7XD23"/>
<organism evidence="2 3">
    <name type="scientific">Meloidogyne enterolobii</name>
    <name type="common">Root-knot nematode worm</name>
    <name type="synonym">Meloidogyne mayaguensis</name>
    <dbReference type="NCBI Taxonomy" id="390850"/>
    <lineage>
        <taxon>Eukaryota</taxon>
        <taxon>Metazoa</taxon>
        <taxon>Ecdysozoa</taxon>
        <taxon>Nematoda</taxon>
        <taxon>Chromadorea</taxon>
        <taxon>Rhabditida</taxon>
        <taxon>Tylenchina</taxon>
        <taxon>Tylenchomorpha</taxon>
        <taxon>Tylenchoidea</taxon>
        <taxon>Meloidogynidae</taxon>
        <taxon>Meloidogyninae</taxon>
        <taxon>Meloidogyne</taxon>
    </lineage>
</organism>
<evidence type="ECO:0000313" key="2">
    <source>
        <dbReference type="EMBL" id="CAD2197236.1"/>
    </source>
</evidence>
<gene>
    <name evidence="2" type="ORF">MENT_LOCUS50464</name>
</gene>
<evidence type="ECO:0000313" key="3">
    <source>
        <dbReference type="Proteomes" id="UP000580250"/>
    </source>
</evidence>
<reference evidence="2 3" key="1">
    <citation type="submission" date="2020-08" db="EMBL/GenBank/DDBJ databases">
        <authorList>
            <person name="Koutsovoulos G."/>
            <person name="Danchin GJ E."/>
        </authorList>
    </citation>
    <scope>NUCLEOTIDE SEQUENCE [LARGE SCALE GENOMIC DNA]</scope>
</reference>
<dbReference type="EMBL" id="CAJEWN010001408">
    <property type="protein sequence ID" value="CAD2197236.1"/>
    <property type="molecule type" value="Genomic_DNA"/>
</dbReference>